<dbReference type="AlphaFoldDB" id="A0A6J4GZY4"/>
<proteinExistence type="predicted"/>
<evidence type="ECO:0000256" key="4">
    <source>
        <dbReference type="SAM" id="SignalP"/>
    </source>
</evidence>
<dbReference type="Pfam" id="PF13174">
    <property type="entry name" value="TPR_6"/>
    <property type="match status" value="1"/>
</dbReference>
<dbReference type="Pfam" id="PF00515">
    <property type="entry name" value="TPR_1"/>
    <property type="match status" value="1"/>
</dbReference>
<dbReference type="PANTHER" id="PTHR44943:SF8">
    <property type="entry name" value="TPR REPEAT-CONTAINING PROTEIN MJ0263"/>
    <property type="match status" value="1"/>
</dbReference>
<dbReference type="InterPro" id="IPR011990">
    <property type="entry name" value="TPR-like_helical_dom_sf"/>
</dbReference>
<dbReference type="InterPro" id="IPR019734">
    <property type="entry name" value="TPR_rpt"/>
</dbReference>
<reference evidence="5 6" key="1">
    <citation type="submission" date="2020-02" db="EMBL/GenBank/DDBJ databases">
        <authorList>
            <person name="Criscuolo A."/>
        </authorList>
    </citation>
    <scope>NUCLEOTIDE SEQUENCE [LARGE SCALE GENOMIC DNA]</scope>
    <source>
        <strain evidence="5">CIP105534</strain>
    </source>
</reference>
<sequence length="348" mass="39772">MKLKTLLLFLFISSAYAQNQSEAEKLIGEGVELHDKGDYNGAIEKYSKALEVDKDNLLALSEKAMSLNSAGKYVESIDVSKHAILTHPNEDLKNVYVNYANALDHLKKTDEALTIYQEGIQKYPNYYQLHFNKGICYTNNNRYGEAILCFQKALLINPKHAGSLNAIGILEMGSHRIPAILAFSRFLIVEPQTTRSKKNLENIKKLLSQGIQQNGEKSITININSNMLSDSSDVKKENDFSQVDLILSMASGLDFDKKNAKKTEVENFIRKFEVICSALQETKNGNFGFYWENLAPYFIEMKNKKFIEAFAYIAYVDSDSEDVGKWHKKNQSELDKFYNWSKDYNWKN</sequence>
<evidence type="ECO:0000313" key="6">
    <source>
        <dbReference type="Proteomes" id="UP000479938"/>
    </source>
</evidence>
<accession>A0A6J4GZY4</accession>
<name>A0A6J4GZY4_9FLAO</name>
<dbReference type="InterPro" id="IPR051685">
    <property type="entry name" value="Ycf3/AcsC/BcsC/TPR_MFPF"/>
</dbReference>
<dbReference type="Gene3D" id="1.25.40.10">
    <property type="entry name" value="Tetratricopeptide repeat domain"/>
    <property type="match status" value="2"/>
</dbReference>
<dbReference type="PROSITE" id="PS50005">
    <property type="entry name" value="TPR"/>
    <property type="match status" value="2"/>
</dbReference>
<keyword evidence="1" id="KW-0677">Repeat</keyword>
<evidence type="ECO:0000313" key="5">
    <source>
        <dbReference type="EMBL" id="CAA9202964.1"/>
    </source>
</evidence>
<organism evidence="5 6">
    <name type="scientific">Flavobacterium bizetiae</name>
    <dbReference type="NCBI Taxonomy" id="2704140"/>
    <lineage>
        <taxon>Bacteria</taxon>
        <taxon>Pseudomonadati</taxon>
        <taxon>Bacteroidota</taxon>
        <taxon>Flavobacteriia</taxon>
        <taxon>Flavobacteriales</taxon>
        <taxon>Flavobacteriaceae</taxon>
        <taxon>Flavobacterium</taxon>
    </lineage>
</organism>
<feature type="chain" id="PRO_5026841722" evidence="4">
    <location>
        <begin position="18"/>
        <end position="348"/>
    </location>
</feature>
<dbReference type="RefSeq" id="WP_173972856.1">
    <property type="nucleotide sequence ID" value="NZ_CADCSU010000168.1"/>
</dbReference>
<keyword evidence="2 3" id="KW-0802">TPR repeat</keyword>
<dbReference type="PANTHER" id="PTHR44943">
    <property type="entry name" value="CELLULOSE SYNTHASE OPERON PROTEIN C"/>
    <property type="match status" value="1"/>
</dbReference>
<dbReference type="SMART" id="SM00028">
    <property type="entry name" value="TPR"/>
    <property type="match status" value="4"/>
</dbReference>
<evidence type="ECO:0000256" key="3">
    <source>
        <dbReference type="PROSITE-ProRule" id="PRU00339"/>
    </source>
</evidence>
<feature type="signal peptide" evidence="4">
    <location>
        <begin position="1"/>
        <end position="17"/>
    </location>
</feature>
<dbReference type="EMBL" id="CADCSU010000168">
    <property type="protein sequence ID" value="CAA9202964.1"/>
    <property type="molecule type" value="Genomic_DNA"/>
</dbReference>
<protein>
    <submittedName>
        <fullName evidence="5">Uncharacterized protein</fullName>
    </submittedName>
</protein>
<dbReference type="Pfam" id="PF13414">
    <property type="entry name" value="TPR_11"/>
    <property type="match status" value="1"/>
</dbReference>
<dbReference type="Proteomes" id="UP000479938">
    <property type="component" value="Unassembled WGS sequence"/>
</dbReference>
<keyword evidence="4" id="KW-0732">Signal</keyword>
<dbReference type="SUPFAM" id="SSF48452">
    <property type="entry name" value="TPR-like"/>
    <property type="match status" value="1"/>
</dbReference>
<keyword evidence="6" id="KW-1185">Reference proteome</keyword>
<evidence type="ECO:0000256" key="1">
    <source>
        <dbReference type="ARBA" id="ARBA00022737"/>
    </source>
</evidence>
<feature type="repeat" description="TPR" evidence="3">
    <location>
        <begin position="127"/>
        <end position="160"/>
    </location>
</feature>
<evidence type="ECO:0000256" key="2">
    <source>
        <dbReference type="ARBA" id="ARBA00022803"/>
    </source>
</evidence>
<gene>
    <name evidence="5" type="ORF">FLA105534_04350</name>
</gene>
<feature type="repeat" description="TPR" evidence="3">
    <location>
        <begin position="23"/>
        <end position="56"/>
    </location>
</feature>